<dbReference type="RefSeq" id="WP_305470876.1">
    <property type="nucleotide sequence ID" value="NZ_JAUYVT010000001.1"/>
</dbReference>
<evidence type="ECO:0000313" key="3">
    <source>
        <dbReference type="EMBL" id="MDP2563278.1"/>
    </source>
</evidence>
<dbReference type="Gene3D" id="3.20.20.370">
    <property type="entry name" value="Glycoside hydrolase/deacetylase"/>
    <property type="match status" value="1"/>
</dbReference>
<reference evidence="3" key="1">
    <citation type="submission" date="2023-07" db="EMBL/GenBank/DDBJ databases">
        <title>Genome content predicts the carbon catabolic preferences of heterotrophic bacteria.</title>
        <authorList>
            <person name="Gralka M."/>
        </authorList>
    </citation>
    <scope>NUCLEOTIDE SEQUENCE</scope>
    <source>
        <strain evidence="3">4G09</strain>
    </source>
</reference>
<comment type="caution">
    <text evidence="3">The sequence shown here is derived from an EMBL/GenBank/DDBJ whole genome shotgun (WGS) entry which is preliminary data.</text>
</comment>
<dbReference type="PANTHER" id="PTHR35882">
    <property type="entry name" value="PELA"/>
    <property type="match status" value="1"/>
</dbReference>
<feature type="domain" description="Glycoside-hydrolase family GH114 TIM-barrel" evidence="2">
    <location>
        <begin position="53"/>
        <end position="253"/>
    </location>
</feature>
<dbReference type="Proteomes" id="UP001177212">
    <property type="component" value="Unassembled WGS sequence"/>
</dbReference>
<dbReference type="SUPFAM" id="SSF88713">
    <property type="entry name" value="Glycoside hydrolase/deacetylase"/>
    <property type="match status" value="1"/>
</dbReference>
<dbReference type="Pfam" id="PF03537">
    <property type="entry name" value="Glyco_hydro_114"/>
    <property type="match status" value="1"/>
</dbReference>
<organism evidence="3 4">
    <name type="scientific">Pseudoalteromonas marina</name>
    <dbReference type="NCBI Taxonomy" id="267375"/>
    <lineage>
        <taxon>Bacteria</taxon>
        <taxon>Pseudomonadati</taxon>
        <taxon>Pseudomonadota</taxon>
        <taxon>Gammaproteobacteria</taxon>
        <taxon>Alteromonadales</taxon>
        <taxon>Pseudoalteromonadaceae</taxon>
        <taxon>Pseudoalteromonas</taxon>
    </lineage>
</organism>
<dbReference type="Gene3D" id="3.20.20.70">
    <property type="entry name" value="Aldolase class I"/>
    <property type="match status" value="1"/>
</dbReference>
<evidence type="ECO:0000259" key="2">
    <source>
        <dbReference type="Pfam" id="PF03537"/>
    </source>
</evidence>
<sequence>MKYILWLLLLVSAQLLAKPVNNSIAFYYSAPMPLAEMTFYSRVVVQPEFVTEHELNWFKERNIAVYAYLSIGESYKKSDYSLTTNPNWNSYISDLTSKQWQQQLNSSAVILKERGFSGLFLDTLDSYQLLDNERYDKLAQQAGLVSIIKDLSLVFKKQLVLNRGFELLPSLQNLATDLVAEGLFSHFNPLDNSYKFTTENDQAWLTAQLKKAQSLGFNVQVIDYAKPDKRLVMAEKIIASGFSAWVTDGHLQTWGTSTISPVPRRVLIPYNSDLKPLIYSTVHLKLATLIEYLGYIPDYIDIAKRELPLVDPSLHAGIVSWTNMGGFYSPSVINWLEASLGTVPQLVVGELPQSAKLLAALGVETLNSSPPGPYELNYLAPWLKGESSSSPAITKPYLLKLAPEATTLIDIKAADGSTVVQSAKTKYGAVIVAPWLIDTLPMEGSNWVIDPLTLLTKAMGLPTILAPDTTTESGRRMLTMHIDGDGFTSIAHFEGSPYAAEVIRDDIIKPYKLPITSSIIQADIEPGGIHAKHSKKLEKIARSIFELPYVEVASHTYSHPYFWTALSGRKEIDKEDTDYGFHLDVPGYDTISLEKEITGTINYINERLVPKGKKTVLMLWSGDATPGPDALKIARNAGVLNVNGGNTDVNGDNPSLSHISPIARPEGDLLYQIYAPILNENVYTNLWHGPFYGFKRLTETFEITEKPYRLKPYTIYYHFYSGEVPAGLDALKHNIDYVLQRPNTPVYLSHYAKIAKDFYFSALAKNSKGDWLFSSKKIRTLRIPSDFDIANISQSDGVLGVTQQGDYVHTIEGISRISFDHSQKDIAPYLASANVVIDTWQVNGPVSFKAWIPATLDLVNAHSCQFISHMGKSYKGITRGKLTHFKLPAGEFLGYLNCTGVAK</sequence>
<keyword evidence="1" id="KW-0732">Signal</keyword>
<gene>
    <name evidence="3" type="ORF">Q8W34_01430</name>
</gene>
<dbReference type="PANTHER" id="PTHR35882:SF2">
    <property type="entry name" value="PELA"/>
    <property type="match status" value="1"/>
</dbReference>
<accession>A0ABT9F930</accession>
<dbReference type="CDD" id="cd10922">
    <property type="entry name" value="CE4_PelA_like_C"/>
    <property type="match status" value="1"/>
</dbReference>
<evidence type="ECO:0000313" key="4">
    <source>
        <dbReference type="Proteomes" id="UP001177212"/>
    </source>
</evidence>
<feature type="chain" id="PRO_5045528607" evidence="1">
    <location>
        <begin position="18"/>
        <end position="903"/>
    </location>
</feature>
<dbReference type="SUPFAM" id="SSF51445">
    <property type="entry name" value="(Trans)glycosidases"/>
    <property type="match status" value="1"/>
</dbReference>
<name>A0ABT9F930_9GAMM</name>
<feature type="signal peptide" evidence="1">
    <location>
        <begin position="1"/>
        <end position="17"/>
    </location>
</feature>
<dbReference type="EMBL" id="JAUYVT010000001">
    <property type="protein sequence ID" value="MDP2563278.1"/>
    <property type="molecule type" value="Genomic_DNA"/>
</dbReference>
<keyword evidence="4" id="KW-1185">Reference proteome</keyword>
<dbReference type="InterPro" id="IPR004352">
    <property type="entry name" value="GH114_TIM-barrel"/>
</dbReference>
<dbReference type="InterPro" id="IPR011330">
    <property type="entry name" value="Glyco_hydro/deAcase_b/a-brl"/>
</dbReference>
<dbReference type="InterPro" id="IPR013785">
    <property type="entry name" value="Aldolase_TIM"/>
</dbReference>
<proteinExistence type="predicted"/>
<evidence type="ECO:0000256" key="1">
    <source>
        <dbReference type="SAM" id="SignalP"/>
    </source>
</evidence>
<dbReference type="InterPro" id="IPR017853">
    <property type="entry name" value="GH"/>
</dbReference>
<protein>
    <submittedName>
        <fullName evidence="3">Endo alpha-1,4 polygalactosaminidase</fullName>
    </submittedName>
</protein>